<comment type="catalytic activity">
    <reaction evidence="9">
        <text>L-leucine + 2-oxoglutarate = 4-methyl-2-oxopentanoate + L-glutamate</text>
        <dbReference type="Rhea" id="RHEA:18321"/>
        <dbReference type="ChEBI" id="CHEBI:16810"/>
        <dbReference type="ChEBI" id="CHEBI:17865"/>
        <dbReference type="ChEBI" id="CHEBI:29985"/>
        <dbReference type="ChEBI" id="CHEBI:57427"/>
        <dbReference type="EC" id="2.6.1.42"/>
    </reaction>
</comment>
<comment type="caution">
    <text evidence="10">The sequence shown here is derived from an EMBL/GenBank/DDBJ whole genome shotgun (WGS) entry which is preliminary data.</text>
</comment>
<dbReference type="Proteomes" id="UP000215767">
    <property type="component" value="Unassembled WGS sequence"/>
</dbReference>
<evidence type="ECO:0000256" key="1">
    <source>
        <dbReference type="ARBA" id="ARBA00003109"/>
    </source>
</evidence>
<dbReference type="OrthoDB" id="9805628at2"/>
<dbReference type="SUPFAM" id="SSF56752">
    <property type="entry name" value="D-aminoacid aminotransferase-like PLP-dependent enzymes"/>
    <property type="match status" value="1"/>
</dbReference>
<name>A0A261UZS3_9BORD</name>
<evidence type="ECO:0000256" key="6">
    <source>
        <dbReference type="ARBA" id="ARBA00013053"/>
    </source>
</evidence>
<dbReference type="GO" id="GO:0004084">
    <property type="term" value="F:branched-chain-amino-acid transaminase activity"/>
    <property type="evidence" value="ECO:0007669"/>
    <property type="project" value="UniProtKB-EC"/>
</dbReference>
<keyword evidence="10" id="KW-0808">Transferase</keyword>
<dbReference type="PANTHER" id="PTHR42743:SF11">
    <property type="entry name" value="AMINODEOXYCHORISMATE LYASE"/>
    <property type="match status" value="1"/>
</dbReference>
<dbReference type="InterPro" id="IPR036038">
    <property type="entry name" value="Aminotransferase-like"/>
</dbReference>
<evidence type="ECO:0000256" key="9">
    <source>
        <dbReference type="ARBA" id="ARBA00049229"/>
    </source>
</evidence>
<evidence type="ECO:0000256" key="5">
    <source>
        <dbReference type="ARBA" id="ARBA00009320"/>
    </source>
</evidence>
<protein>
    <recommendedName>
        <fullName evidence="6">branched-chain-amino-acid transaminase</fullName>
        <ecNumber evidence="6">2.6.1.42</ecNumber>
    </recommendedName>
</protein>
<comment type="function">
    <text evidence="1">Acts on leucine, isoleucine and valine.</text>
</comment>
<accession>A0A261UZS3</accession>
<dbReference type="InterPro" id="IPR050571">
    <property type="entry name" value="Class-IV_PLP-Dep_Aminotrnsfr"/>
</dbReference>
<dbReference type="EMBL" id="NEVS01000001">
    <property type="protein sequence ID" value="OZI67165.1"/>
    <property type="molecule type" value="Genomic_DNA"/>
</dbReference>
<comment type="pathway">
    <text evidence="3">Amino-acid biosynthesis; L-valine biosynthesis; L-valine from pyruvate: step 4/4.</text>
</comment>
<keyword evidence="11" id="KW-1185">Reference proteome</keyword>
<dbReference type="EC" id="2.6.1.42" evidence="6"/>
<proteinExistence type="inferred from homology"/>
<dbReference type="Gene3D" id="3.20.10.10">
    <property type="entry name" value="D-amino Acid Aminotransferase, subunit A, domain 2"/>
    <property type="match status" value="1"/>
</dbReference>
<comment type="catalytic activity">
    <reaction evidence="7">
        <text>L-valine + 2-oxoglutarate = 3-methyl-2-oxobutanoate + L-glutamate</text>
        <dbReference type="Rhea" id="RHEA:24813"/>
        <dbReference type="ChEBI" id="CHEBI:11851"/>
        <dbReference type="ChEBI" id="CHEBI:16810"/>
        <dbReference type="ChEBI" id="CHEBI:29985"/>
        <dbReference type="ChEBI" id="CHEBI:57762"/>
        <dbReference type="EC" id="2.6.1.42"/>
    </reaction>
</comment>
<evidence type="ECO:0000256" key="7">
    <source>
        <dbReference type="ARBA" id="ARBA00048212"/>
    </source>
</evidence>
<evidence type="ECO:0000256" key="3">
    <source>
        <dbReference type="ARBA" id="ARBA00004931"/>
    </source>
</evidence>
<keyword evidence="10" id="KW-0032">Aminotransferase</keyword>
<comment type="pathway">
    <text evidence="2">Amino-acid biosynthesis; L-isoleucine biosynthesis; L-isoleucine from 2-oxobutanoate: step 4/4.</text>
</comment>
<evidence type="ECO:0000256" key="8">
    <source>
        <dbReference type="ARBA" id="ARBA00048798"/>
    </source>
</evidence>
<dbReference type="AlphaFoldDB" id="A0A261UZS3"/>
<evidence type="ECO:0000313" key="11">
    <source>
        <dbReference type="Proteomes" id="UP000215767"/>
    </source>
</evidence>
<evidence type="ECO:0000256" key="2">
    <source>
        <dbReference type="ARBA" id="ARBA00004824"/>
    </source>
</evidence>
<comment type="catalytic activity">
    <reaction evidence="8">
        <text>L-isoleucine + 2-oxoglutarate = (S)-3-methyl-2-oxopentanoate + L-glutamate</text>
        <dbReference type="Rhea" id="RHEA:24801"/>
        <dbReference type="ChEBI" id="CHEBI:16810"/>
        <dbReference type="ChEBI" id="CHEBI:29985"/>
        <dbReference type="ChEBI" id="CHEBI:35146"/>
        <dbReference type="ChEBI" id="CHEBI:58045"/>
        <dbReference type="EC" id="2.6.1.42"/>
    </reaction>
</comment>
<comment type="similarity">
    <text evidence="5">Belongs to the class-IV pyridoxal-phosphate-dependent aminotransferase family.</text>
</comment>
<comment type="pathway">
    <text evidence="4">Amino-acid biosynthesis; L-leucine biosynthesis; L-leucine from 3-methyl-2-oxobutanoate: step 4/4.</text>
</comment>
<dbReference type="GO" id="GO:0046394">
    <property type="term" value="P:carboxylic acid biosynthetic process"/>
    <property type="evidence" value="ECO:0007669"/>
    <property type="project" value="UniProtKB-ARBA"/>
</dbReference>
<dbReference type="InterPro" id="IPR043131">
    <property type="entry name" value="BCAT-like_N"/>
</dbReference>
<organism evidence="10 11">
    <name type="scientific">Bordetella genomosp. 11</name>
    <dbReference type="NCBI Taxonomy" id="1416808"/>
    <lineage>
        <taxon>Bacteria</taxon>
        <taxon>Pseudomonadati</taxon>
        <taxon>Pseudomonadota</taxon>
        <taxon>Betaproteobacteria</taxon>
        <taxon>Burkholderiales</taxon>
        <taxon>Alcaligenaceae</taxon>
        <taxon>Bordetella</taxon>
    </lineage>
</organism>
<sequence length="217" mass="24126">MSPTPRPDLIETIRVDENGHMALLDRHLERLRTSCAALGHAWDAGHVRDSLLAAAHAAEGPGPHRLRLLHHADGTLTLRTSPLPGLPAPQGVCLWTTRLSSSESLLRHKTTHRPWYDAITEWLARHPDIFDALFCNERGELCEGSRTNVYLQMGGIWFTPPIASGCLPGVQRAALLDAGRVQERVLYEDDVPRASRIRLSNALRGWMDVEFRLGAKA</sequence>
<dbReference type="NCBIfam" id="NF005727">
    <property type="entry name" value="PRK07546.1-1"/>
    <property type="match status" value="1"/>
</dbReference>
<dbReference type="Gene3D" id="3.30.470.10">
    <property type="match status" value="1"/>
</dbReference>
<dbReference type="InterPro" id="IPR043132">
    <property type="entry name" value="BCAT-like_C"/>
</dbReference>
<evidence type="ECO:0000256" key="4">
    <source>
        <dbReference type="ARBA" id="ARBA00005072"/>
    </source>
</evidence>
<gene>
    <name evidence="10" type="ORF">CAL28_05620</name>
</gene>
<dbReference type="InterPro" id="IPR001544">
    <property type="entry name" value="Aminotrans_IV"/>
</dbReference>
<reference evidence="11" key="1">
    <citation type="submission" date="2017-05" db="EMBL/GenBank/DDBJ databases">
        <title>Complete and WGS of Bordetella genogroups.</title>
        <authorList>
            <person name="Spilker T."/>
            <person name="Lipuma J."/>
        </authorList>
    </citation>
    <scope>NUCLEOTIDE SEQUENCE [LARGE SCALE GENOMIC DNA]</scope>
    <source>
        <strain evidence="11">AU8856</strain>
    </source>
</reference>
<dbReference type="Pfam" id="PF01063">
    <property type="entry name" value="Aminotran_4"/>
    <property type="match status" value="1"/>
</dbReference>
<evidence type="ECO:0000313" key="10">
    <source>
        <dbReference type="EMBL" id="OZI67165.1"/>
    </source>
</evidence>
<dbReference type="PANTHER" id="PTHR42743">
    <property type="entry name" value="AMINO-ACID AMINOTRANSFERASE"/>
    <property type="match status" value="1"/>
</dbReference>